<accession>A0A806TM08</accession>
<gene>
    <name evidence="1" type="ORF">AS52_03847</name>
</gene>
<evidence type="ECO:0000313" key="2">
    <source>
        <dbReference type="Proteomes" id="UP000036410"/>
    </source>
</evidence>
<dbReference type="AlphaFoldDB" id="A0A806TM08"/>
<dbReference type="RefSeq" id="WP_258524411.1">
    <property type="nucleotide sequence ID" value="NZ_CP010586.1"/>
</dbReference>
<dbReference type="Proteomes" id="UP000036410">
    <property type="component" value="Chromosome"/>
</dbReference>
<proteinExistence type="predicted"/>
<sequence length="227" mass="26748">MLVVNFNEFFTISSYEVMEHSSRKENGKNIDEYEVMLYNENVSQTENVMIKFKKVSDEIAVEKVQTLSYFDQQRPKHPCKICGSEVMVKENSTEELDVYAHNCSFNDEEIKDCLRELVQNELLQDGFTQEEFERNYGVNYRDDSNKEYGFYDAQQRNTFYTIFNDSVYHTSYAGPQELRCKFCGMDEELLVVDGAFYQKCTALTPHTNRIIHMIEARKQNEPDVTKR</sequence>
<name>A0A806TM08_PRIMG</name>
<reference evidence="1 2" key="1">
    <citation type="submission" date="2015-01" db="EMBL/GenBank/DDBJ databases">
        <title>Genome sequence of bacillus megaterium Q3.</title>
        <authorList>
            <person name="Wang Y."/>
            <person name="Luo K."/>
            <person name="Bai L."/>
            <person name="Luo F."/>
        </authorList>
    </citation>
    <scope>NUCLEOTIDE SEQUENCE [LARGE SCALE GENOMIC DNA]</scope>
    <source>
        <strain evidence="1 2">Q3</strain>
    </source>
</reference>
<evidence type="ECO:0000313" key="1">
    <source>
        <dbReference type="EMBL" id="AKP78808.1"/>
    </source>
</evidence>
<protein>
    <submittedName>
        <fullName evidence="1">Uncharacterized protein</fullName>
    </submittedName>
</protein>
<organism evidence="1 2">
    <name type="scientific">Priestia megaterium Q3</name>
    <dbReference type="NCBI Taxonomy" id="1452722"/>
    <lineage>
        <taxon>Bacteria</taxon>
        <taxon>Bacillati</taxon>
        <taxon>Bacillota</taxon>
        <taxon>Bacilli</taxon>
        <taxon>Bacillales</taxon>
        <taxon>Bacillaceae</taxon>
        <taxon>Priestia</taxon>
    </lineage>
</organism>
<dbReference type="EMBL" id="CP010586">
    <property type="protein sequence ID" value="AKP78808.1"/>
    <property type="molecule type" value="Genomic_DNA"/>
</dbReference>